<comment type="caution">
    <text evidence="1">The sequence shown here is derived from an EMBL/GenBank/DDBJ whole genome shotgun (WGS) entry which is preliminary data.</text>
</comment>
<name>A0A5C5WDM3_9PLAN</name>
<protein>
    <submittedName>
        <fullName evidence="1">Uncharacterized protein</fullName>
    </submittedName>
</protein>
<dbReference type="EMBL" id="SIHI01000019">
    <property type="protein sequence ID" value="TWT49008.1"/>
    <property type="molecule type" value="Genomic_DNA"/>
</dbReference>
<organism evidence="1 2">
    <name type="scientific">Thalassoglobus neptunius</name>
    <dbReference type="NCBI Taxonomy" id="1938619"/>
    <lineage>
        <taxon>Bacteria</taxon>
        <taxon>Pseudomonadati</taxon>
        <taxon>Planctomycetota</taxon>
        <taxon>Planctomycetia</taxon>
        <taxon>Planctomycetales</taxon>
        <taxon>Planctomycetaceae</taxon>
        <taxon>Thalassoglobus</taxon>
    </lineage>
</organism>
<dbReference type="RefSeq" id="WP_146511342.1">
    <property type="nucleotide sequence ID" value="NZ_SIHI01000019.1"/>
</dbReference>
<gene>
    <name evidence="1" type="ORF">KOR42_39240</name>
</gene>
<dbReference type="Proteomes" id="UP000317243">
    <property type="component" value="Unassembled WGS sequence"/>
</dbReference>
<sequence>MSDLIRQSNRDHDRNPYRALVVQGKGSSSCEKSIRMIVTGTPTAGTITLGVTLVGIWDTITFPWNGAATPLRFPTGINDAFAAHAGWNASTDSMTILDGPLPDNSIQFRPGGRLNFDNISISTDSNTLTGGAGMGVRIERANGS</sequence>
<dbReference type="OrthoDB" id="3680722at2"/>
<dbReference type="AlphaFoldDB" id="A0A5C5WDM3"/>
<evidence type="ECO:0000313" key="1">
    <source>
        <dbReference type="EMBL" id="TWT49008.1"/>
    </source>
</evidence>
<reference evidence="1 2" key="1">
    <citation type="submission" date="2019-02" db="EMBL/GenBank/DDBJ databases">
        <title>Deep-cultivation of Planctomycetes and their phenomic and genomic characterization uncovers novel biology.</title>
        <authorList>
            <person name="Wiegand S."/>
            <person name="Jogler M."/>
            <person name="Boedeker C."/>
            <person name="Pinto D."/>
            <person name="Vollmers J."/>
            <person name="Rivas-Marin E."/>
            <person name="Kohn T."/>
            <person name="Peeters S.H."/>
            <person name="Heuer A."/>
            <person name="Rast P."/>
            <person name="Oberbeckmann S."/>
            <person name="Bunk B."/>
            <person name="Jeske O."/>
            <person name="Meyerdierks A."/>
            <person name="Storesund J.E."/>
            <person name="Kallscheuer N."/>
            <person name="Luecker S."/>
            <person name="Lage O.M."/>
            <person name="Pohl T."/>
            <person name="Merkel B.J."/>
            <person name="Hornburger P."/>
            <person name="Mueller R.-W."/>
            <person name="Bruemmer F."/>
            <person name="Labrenz M."/>
            <person name="Spormann A.M."/>
            <person name="Op Den Camp H."/>
            <person name="Overmann J."/>
            <person name="Amann R."/>
            <person name="Jetten M.S.M."/>
            <person name="Mascher T."/>
            <person name="Medema M.H."/>
            <person name="Devos D.P."/>
            <person name="Kaster A.-K."/>
            <person name="Ovreas L."/>
            <person name="Rohde M."/>
            <person name="Galperin M.Y."/>
            <person name="Jogler C."/>
        </authorList>
    </citation>
    <scope>NUCLEOTIDE SEQUENCE [LARGE SCALE GENOMIC DNA]</scope>
    <source>
        <strain evidence="1 2">KOR42</strain>
    </source>
</reference>
<proteinExistence type="predicted"/>
<accession>A0A5C5WDM3</accession>
<keyword evidence="2" id="KW-1185">Reference proteome</keyword>
<evidence type="ECO:0000313" key="2">
    <source>
        <dbReference type="Proteomes" id="UP000317243"/>
    </source>
</evidence>